<protein>
    <submittedName>
        <fullName evidence="2">Oogenesis-related protein</fullName>
    </submittedName>
</protein>
<accession>A0A1A8BPM2</accession>
<gene>
    <name evidence="2" type="primary">ORG</name>
</gene>
<reference evidence="2" key="2">
    <citation type="submission" date="2016-06" db="EMBL/GenBank/DDBJ databases">
        <title>The genome of a short-lived fish provides insights into sex chromosome evolution and the genetic control of aging.</title>
        <authorList>
            <person name="Reichwald K."/>
            <person name="Felder M."/>
            <person name="Petzold A."/>
            <person name="Koch P."/>
            <person name="Groth M."/>
            <person name="Platzer M."/>
        </authorList>
    </citation>
    <scope>NUCLEOTIDE SEQUENCE</scope>
    <source>
        <tissue evidence="2">Brain</tissue>
    </source>
</reference>
<dbReference type="AlphaFoldDB" id="A0A1A8BPM2"/>
<reference evidence="2" key="1">
    <citation type="submission" date="2016-05" db="EMBL/GenBank/DDBJ databases">
        <authorList>
            <person name="Lavstsen T."/>
            <person name="Jespersen J.S."/>
        </authorList>
    </citation>
    <scope>NUCLEOTIDE SEQUENCE</scope>
    <source>
        <tissue evidence="2">Brain</tissue>
    </source>
</reference>
<sequence>WRCVGAAGSLHQLMVGWRSSRQPTAGDGGVEELQPASRCQLFF</sequence>
<evidence type="ECO:0000313" key="2">
    <source>
        <dbReference type="EMBL" id="SBP68460.1"/>
    </source>
</evidence>
<evidence type="ECO:0000256" key="1">
    <source>
        <dbReference type="SAM" id="MobiDB-lite"/>
    </source>
</evidence>
<feature type="non-terminal residue" evidence="2">
    <location>
        <position position="43"/>
    </location>
</feature>
<dbReference type="EMBL" id="HADZ01004519">
    <property type="protein sequence ID" value="SBP68460.1"/>
    <property type="molecule type" value="Transcribed_RNA"/>
</dbReference>
<name>A0A1A8BPM2_NOTKA</name>
<proteinExistence type="predicted"/>
<organism evidence="2">
    <name type="scientific">Nothobranchius kadleci</name>
    <name type="common">African annual killifish</name>
    <dbReference type="NCBI Taxonomy" id="1051664"/>
    <lineage>
        <taxon>Eukaryota</taxon>
        <taxon>Metazoa</taxon>
        <taxon>Chordata</taxon>
        <taxon>Craniata</taxon>
        <taxon>Vertebrata</taxon>
        <taxon>Euteleostomi</taxon>
        <taxon>Actinopterygii</taxon>
        <taxon>Neopterygii</taxon>
        <taxon>Teleostei</taxon>
        <taxon>Neoteleostei</taxon>
        <taxon>Acanthomorphata</taxon>
        <taxon>Ovalentaria</taxon>
        <taxon>Atherinomorphae</taxon>
        <taxon>Cyprinodontiformes</taxon>
        <taxon>Nothobranchiidae</taxon>
        <taxon>Nothobranchius</taxon>
    </lineage>
</organism>
<feature type="non-terminal residue" evidence="2">
    <location>
        <position position="1"/>
    </location>
</feature>
<feature type="region of interest" description="Disordered" evidence="1">
    <location>
        <begin position="24"/>
        <end position="43"/>
    </location>
</feature>